<accession>A0ACC5RAQ9</accession>
<keyword evidence="2" id="KW-1185">Reference proteome</keyword>
<proteinExistence type="predicted"/>
<name>A0ACC5RAQ9_9HYPH</name>
<evidence type="ECO:0000313" key="2">
    <source>
        <dbReference type="Proteomes" id="UP000616151"/>
    </source>
</evidence>
<gene>
    <name evidence="1" type="ORF">JHL16_25285</name>
</gene>
<evidence type="ECO:0000313" key="1">
    <source>
        <dbReference type="EMBL" id="MBK1869700.1"/>
    </source>
</evidence>
<dbReference type="EMBL" id="JAENHL010000008">
    <property type="protein sequence ID" value="MBK1869700.1"/>
    <property type="molecule type" value="Genomic_DNA"/>
</dbReference>
<organism evidence="1 2">
    <name type="scientific">Taklimakanibacter albus</name>
    <dbReference type="NCBI Taxonomy" id="2800327"/>
    <lineage>
        <taxon>Bacteria</taxon>
        <taxon>Pseudomonadati</taxon>
        <taxon>Pseudomonadota</taxon>
        <taxon>Alphaproteobacteria</taxon>
        <taxon>Hyphomicrobiales</taxon>
        <taxon>Aestuariivirgaceae</taxon>
        <taxon>Taklimakanibacter</taxon>
    </lineage>
</organism>
<protein>
    <submittedName>
        <fullName evidence="1">Uncharacterized protein</fullName>
    </submittedName>
</protein>
<dbReference type="Proteomes" id="UP000616151">
    <property type="component" value="Unassembled WGS sequence"/>
</dbReference>
<comment type="caution">
    <text evidence="1">The sequence shown here is derived from an EMBL/GenBank/DDBJ whole genome shotgun (WGS) entry which is preliminary data.</text>
</comment>
<sequence>MQSFYVELLHGLDARRLVELREPTGNDQALFVDRGATPPVRCVSALIDSLVLRIGEHTPVPDELAQLTVGDRERLLLALCSRLLGAETDLVVTCPSCKNIVEVPIRFRDLVSAQPDTSDRRCVLAARDGSWAAEVTLPTGAVLERTLGLGQKSARRLLESCLTALFDAQGQAVAREALPEDCEAELAEKLLALDPLAECRIAVECPHCAASFETLLDGYALLKGAFGSSSALYGDVYRMARAYHWSEAEILALPLAKRAQYLAIAAATGEASG</sequence>
<reference evidence="1" key="1">
    <citation type="submission" date="2021-01" db="EMBL/GenBank/DDBJ databases">
        <authorList>
            <person name="Sun Q."/>
        </authorList>
    </citation>
    <scope>NUCLEOTIDE SEQUENCE</scope>
    <source>
        <strain evidence="1">YIM B02566</strain>
    </source>
</reference>